<keyword evidence="6" id="KW-1185">Reference proteome</keyword>
<feature type="domain" description="N-acetyltransferase" evidence="4">
    <location>
        <begin position="139"/>
        <end position="247"/>
    </location>
</feature>
<evidence type="ECO:0000256" key="2">
    <source>
        <dbReference type="ARBA" id="ARBA00022679"/>
    </source>
</evidence>
<sequence length="265" mass="29472">MKVNIDTVIVGPRVVLVPYMKEHVLKYHEWMLSEELRALTASEPLSLEEEYEMQGARVVVTVTLSSPELAPTAKWQSDEDKLTFIVLSREATSGALEDEVLSPTDARLGQLPMIGDVNIFLYGTLEQLRRPLSAAKASGEGGGDEEDVDAHAEVEIMIAEPAFRRRGLALETLQLMLGYATGQPQGFRAAPSSTEFSQSAPTLEPLPQKHTFPASPCSLQILPERLVTRISDTNVPSIRLFERLGFEITKRVEVFGEVEMMYRRV</sequence>
<dbReference type="InterPro" id="IPR000182">
    <property type="entry name" value="GNAT_dom"/>
</dbReference>
<dbReference type="InterPro" id="IPR016181">
    <property type="entry name" value="Acyl_CoA_acyltransferase"/>
</dbReference>
<organism evidence="5 6">
    <name type="scientific">Psilocybe cf. subviscida</name>
    <dbReference type="NCBI Taxonomy" id="2480587"/>
    <lineage>
        <taxon>Eukaryota</taxon>
        <taxon>Fungi</taxon>
        <taxon>Dikarya</taxon>
        <taxon>Basidiomycota</taxon>
        <taxon>Agaricomycotina</taxon>
        <taxon>Agaricomycetes</taxon>
        <taxon>Agaricomycetidae</taxon>
        <taxon>Agaricales</taxon>
        <taxon>Agaricineae</taxon>
        <taxon>Strophariaceae</taxon>
        <taxon>Psilocybe</taxon>
    </lineage>
</organism>
<dbReference type="AlphaFoldDB" id="A0A8H5AQW3"/>
<protein>
    <recommendedName>
        <fullName evidence="4">N-acetyltransferase domain-containing protein</fullName>
    </recommendedName>
</protein>
<keyword evidence="3" id="KW-0012">Acyltransferase</keyword>
<evidence type="ECO:0000256" key="1">
    <source>
        <dbReference type="ARBA" id="ARBA00009342"/>
    </source>
</evidence>
<evidence type="ECO:0000259" key="4">
    <source>
        <dbReference type="Pfam" id="PF13302"/>
    </source>
</evidence>
<dbReference type="GO" id="GO:0008080">
    <property type="term" value="F:N-acetyltransferase activity"/>
    <property type="evidence" value="ECO:0007669"/>
    <property type="project" value="InterPro"/>
</dbReference>
<dbReference type="PANTHER" id="PTHR13256:SF16">
    <property type="entry name" value="ALPHA_BETA-TUBULIN-N-ACETYLTRANSFERASE 9"/>
    <property type="match status" value="1"/>
</dbReference>
<accession>A0A8H5AQW3</accession>
<comment type="similarity">
    <text evidence="1">Belongs to the acetyltransferase family. GNAT subfamily.</text>
</comment>
<dbReference type="SUPFAM" id="SSF55729">
    <property type="entry name" value="Acyl-CoA N-acyltransferases (Nat)"/>
    <property type="match status" value="1"/>
</dbReference>
<evidence type="ECO:0000313" key="5">
    <source>
        <dbReference type="EMBL" id="KAF5309377.1"/>
    </source>
</evidence>
<dbReference type="PANTHER" id="PTHR13256">
    <property type="entry name" value="N-ACETYLTRANSFERASE 9"/>
    <property type="match status" value="1"/>
</dbReference>
<dbReference type="EMBL" id="JAACJJ010000059">
    <property type="protein sequence ID" value="KAF5309377.1"/>
    <property type="molecule type" value="Genomic_DNA"/>
</dbReference>
<proteinExistence type="inferred from homology"/>
<name>A0A8H5AQW3_9AGAR</name>
<keyword evidence="2" id="KW-0808">Transferase</keyword>
<dbReference type="OrthoDB" id="5043642at2759"/>
<evidence type="ECO:0000256" key="3">
    <source>
        <dbReference type="ARBA" id="ARBA00023315"/>
    </source>
</evidence>
<dbReference type="Gene3D" id="3.40.630.30">
    <property type="match status" value="1"/>
</dbReference>
<comment type="caution">
    <text evidence="5">The sequence shown here is derived from an EMBL/GenBank/DDBJ whole genome shotgun (WGS) entry which is preliminary data.</text>
</comment>
<dbReference type="InterPro" id="IPR039135">
    <property type="entry name" value="NAT9-like"/>
</dbReference>
<dbReference type="Proteomes" id="UP000567179">
    <property type="component" value="Unassembled WGS sequence"/>
</dbReference>
<dbReference type="Pfam" id="PF13302">
    <property type="entry name" value="Acetyltransf_3"/>
    <property type="match status" value="1"/>
</dbReference>
<reference evidence="5 6" key="1">
    <citation type="journal article" date="2020" name="ISME J.">
        <title>Uncovering the hidden diversity of litter-decomposition mechanisms in mushroom-forming fungi.</title>
        <authorList>
            <person name="Floudas D."/>
            <person name="Bentzer J."/>
            <person name="Ahren D."/>
            <person name="Johansson T."/>
            <person name="Persson P."/>
            <person name="Tunlid A."/>
        </authorList>
    </citation>
    <scope>NUCLEOTIDE SEQUENCE [LARGE SCALE GENOMIC DNA]</scope>
    <source>
        <strain evidence="5 6">CBS 101986</strain>
    </source>
</reference>
<evidence type="ECO:0000313" key="6">
    <source>
        <dbReference type="Proteomes" id="UP000567179"/>
    </source>
</evidence>
<gene>
    <name evidence="5" type="ORF">D9619_012300</name>
</gene>